<accession>A0A835LY02</accession>
<protein>
    <recommendedName>
        <fullName evidence="8">UTP23 sensor motif region domain-containing protein</fullName>
    </recommendedName>
</protein>
<evidence type="ECO:0000313" key="10">
    <source>
        <dbReference type="Proteomes" id="UP000631114"/>
    </source>
</evidence>
<dbReference type="GO" id="GO:0032040">
    <property type="term" value="C:small-subunit processome"/>
    <property type="evidence" value="ECO:0007669"/>
    <property type="project" value="InterPro"/>
</dbReference>
<reference evidence="9 10" key="1">
    <citation type="submission" date="2020-10" db="EMBL/GenBank/DDBJ databases">
        <title>The Coptis chinensis genome and diversification of protoberbering-type alkaloids.</title>
        <authorList>
            <person name="Wang B."/>
            <person name="Shu S."/>
            <person name="Song C."/>
            <person name="Liu Y."/>
        </authorList>
    </citation>
    <scope>NUCLEOTIDE SEQUENCE [LARGE SCALE GENOMIC DNA]</scope>
    <source>
        <strain evidence="9">HL-2020</strain>
        <tissue evidence="9">Leaf</tissue>
    </source>
</reference>
<evidence type="ECO:0000256" key="5">
    <source>
        <dbReference type="ARBA" id="ARBA00037300"/>
    </source>
</evidence>
<dbReference type="Pfam" id="PF24779">
    <property type="entry name" value="UTP23_sensor"/>
    <property type="match status" value="1"/>
</dbReference>
<comment type="function">
    <text evidence="5">Involved in rRNA-processing and ribosome biogenesis.</text>
</comment>
<feature type="region of interest" description="Disordered" evidence="7">
    <location>
        <begin position="186"/>
        <end position="253"/>
    </location>
</feature>
<dbReference type="AlphaFoldDB" id="A0A835LY02"/>
<evidence type="ECO:0000256" key="4">
    <source>
        <dbReference type="ARBA" id="ARBA00023242"/>
    </source>
</evidence>
<evidence type="ECO:0000313" key="9">
    <source>
        <dbReference type="EMBL" id="KAF9603596.1"/>
    </source>
</evidence>
<keyword evidence="4" id="KW-0539">Nucleus</keyword>
<keyword evidence="10" id="KW-1185">Reference proteome</keyword>
<proteinExistence type="inferred from homology"/>
<feature type="compositionally biased region" description="Polar residues" evidence="7">
    <location>
        <begin position="243"/>
        <end position="253"/>
    </location>
</feature>
<evidence type="ECO:0000256" key="7">
    <source>
        <dbReference type="SAM" id="MobiDB-lite"/>
    </source>
</evidence>
<dbReference type="Proteomes" id="UP000631114">
    <property type="component" value="Unassembled WGS sequence"/>
</dbReference>
<evidence type="ECO:0000256" key="3">
    <source>
        <dbReference type="ARBA" id="ARBA00022552"/>
    </source>
</evidence>
<evidence type="ECO:0000256" key="2">
    <source>
        <dbReference type="ARBA" id="ARBA00022517"/>
    </source>
</evidence>
<dbReference type="FunFam" id="3.40.50.1010:FF:000006">
    <property type="entry name" value="rRNA-processing protein UTP23 homolog"/>
    <property type="match status" value="1"/>
</dbReference>
<evidence type="ECO:0000256" key="1">
    <source>
        <dbReference type="ARBA" id="ARBA00004604"/>
    </source>
</evidence>
<dbReference type="InterPro" id="IPR029060">
    <property type="entry name" value="PIN-like_dom_sf"/>
</dbReference>
<evidence type="ECO:0000259" key="8">
    <source>
        <dbReference type="Pfam" id="PF24779"/>
    </source>
</evidence>
<name>A0A835LY02_9MAGN</name>
<keyword evidence="3" id="KW-0698">rRNA processing</keyword>
<gene>
    <name evidence="9" type="ORF">IFM89_037095</name>
</gene>
<dbReference type="SUPFAM" id="SSF88723">
    <property type="entry name" value="PIN domain-like"/>
    <property type="match status" value="1"/>
</dbReference>
<dbReference type="Pfam" id="PF04900">
    <property type="entry name" value="Fcf1"/>
    <property type="match status" value="1"/>
</dbReference>
<dbReference type="GO" id="GO:0006364">
    <property type="term" value="P:rRNA processing"/>
    <property type="evidence" value="ECO:0007669"/>
    <property type="project" value="UniProtKB-KW"/>
</dbReference>
<comment type="subcellular location">
    <subcellularLocation>
        <location evidence="1">Nucleus</location>
        <location evidence="1">Nucleolus</location>
    </subcellularLocation>
</comment>
<comment type="similarity">
    <text evidence="6">Belongs to the UTP23/FCF1 family. UTP23 subfamily.</text>
</comment>
<dbReference type="OrthoDB" id="25675at2759"/>
<dbReference type="InterPro" id="IPR006984">
    <property type="entry name" value="Fcf1/UTP23"/>
</dbReference>
<dbReference type="Gene3D" id="3.40.50.1010">
    <property type="entry name" value="5'-nuclease"/>
    <property type="match status" value="1"/>
</dbReference>
<organism evidence="9 10">
    <name type="scientific">Coptis chinensis</name>
    <dbReference type="NCBI Taxonomy" id="261450"/>
    <lineage>
        <taxon>Eukaryota</taxon>
        <taxon>Viridiplantae</taxon>
        <taxon>Streptophyta</taxon>
        <taxon>Embryophyta</taxon>
        <taxon>Tracheophyta</taxon>
        <taxon>Spermatophyta</taxon>
        <taxon>Magnoliopsida</taxon>
        <taxon>Ranunculales</taxon>
        <taxon>Ranunculaceae</taxon>
        <taxon>Coptidoideae</taxon>
        <taxon>Coptis</taxon>
    </lineage>
</organism>
<dbReference type="CDD" id="cd08553">
    <property type="entry name" value="PIN_Fcf1-like"/>
    <property type="match status" value="1"/>
</dbReference>
<dbReference type="PANTHER" id="PTHR12416">
    <property type="entry name" value="RRNA-PROCESSING PROTEIN UTP23 HOMOLOG"/>
    <property type="match status" value="1"/>
</dbReference>
<evidence type="ECO:0000256" key="6">
    <source>
        <dbReference type="ARBA" id="ARBA00038503"/>
    </source>
</evidence>
<dbReference type="InterPro" id="IPR057776">
    <property type="entry name" value="UTP23_sensor"/>
</dbReference>
<dbReference type="EMBL" id="JADFTS010000006">
    <property type="protein sequence ID" value="KAF9603596.1"/>
    <property type="molecule type" value="Genomic_DNA"/>
</dbReference>
<keyword evidence="2" id="KW-0690">Ribosome biogenesis</keyword>
<feature type="domain" description="UTP23 sensor motif region" evidence="8">
    <location>
        <begin position="224"/>
        <end position="241"/>
    </location>
</feature>
<comment type="caution">
    <text evidence="9">The sequence shown here is derived from an EMBL/GenBank/DDBJ whole genome shotgun (WGS) entry which is preliminary data.</text>
</comment>
<sequence length="408" mass="45424">MKVKKQKRHRKAVRFYTACFGFREPYKILCDGTFIHHLLSNQIPLDGHALSNTLGGSTKLFTTRCVMAELKSLGASYSDSFRAAGSLITARCDHEKRKSAKECIEEVIGEDNSEHFFVASQDIDLRKKFQEVAGVPVMYGLRNALFLDPPSQSQRKLANEMEEKRLHVTQSEYEVLVKSGRSNLATETVGDAPDTHEDQVGMEESLSRKYPGRRVSNVMDKARFKRKRAKGPNPLSCKKKQNRGNPSSASSQNENLNVLNGFITFGLGRGDSSQVFALPQLPTNLHSGIIPGVTNIVQEAANSGVILGSVGKTGITSKTFPRCAVDKLKTESRPIILEDGMKAKMVRVQLGRELGRGRGQATASSLEKLIVSSRSVLQHIMRALRVCWAERYQFARLQTKDDSKLRRQ</sequence>